<evidence type="ECO:0000313" key="4">
    <source>
        <dbReference type="Proteomes" id="UP000050902"/>
    </source>
</evidence>
<evidence type="ECO:0000256" key="1">
    <source>
        <dbReference type="SAM" id="MobiDB-lite"/>
    </source>
</evidence>
<evidence type="ECO:0008006" key="5">
    <source>
        <dbReference type="Google" id="ProtNLM"/>
    </source>
</evidence>
<feature type="compositionally biased region" description="Low complexity" evidence="1">
    <location>
        <begin position="438"/>
        <end position="457"/>
    </location>
</feature>
<feature type="region of interest" description="Disordered" evidence="1">
    <location>
        <begin position="561"/>
        <end position="592"/>
    </location>
</feature>
<keyword evidence="4" id="KW-1185">Reference proteome</keyword>
<feature type="region of interest" description="Disordered" evidence="1">
    <location>
        <begin position="144"/>
        <end position="199"/>
    </location>
</feature>
<feature type="region of interest" description="Disordered" evidence="1">
    <location>
        <begin position="344"/>
        <end position="491"/>
    </location>
</feature>
<protein>
    <recommendedName>
        <fullName evidence="5">Transmembrane repetitive protein</fullName>
    </recommendedName>
</protein>
<sequence length="592" mass="62103">MPVTTVADLIDLLAARRKASILHDRRTGFPYSWSAWLRGGSRADGMAFAGIDAAAAAPPWQGPRSRGSGRGLSFQRALLHLFRWAGDDPPPDDQRRIRWFSAFCSVALHLLFAVLLVWVALVRSNVPEPGAEEGERVQVEYVGRGTPEDEGGGAPQAAAAQSSSARSAGAPAREGGAAEAAAAASSQPQPTPPVPQDSGVDAELAAMPVDMSRPAPDVAAEQTLQVTEVPRPTTDFVLPPPTVAPPALRVHEPQVRERTVETAVAPAVPVRALPTRDVVAKAPAMPQVQVRERQIETVPTPPVAMTPVRPREAEVRLNGVEPAVRERQVETAPRQDVQMATVPARESGVQVRTADVAVRERRMPGVADAAPAPATGSGPVPARASEGGAQASRSSQGAAAGGPAANAAPQSGTSTGAGPRPQDRSGGWAAPVRSDDWGASQRQASGGSGAASDAGRGLYNNDGSVRMAGDAGKEAAPGRGAPGGESDSWSREQIDHAGTWLKRPPYEHKPTSFDKYWVPNESLLAEWVRKGIRSIEIPIPGTENRISCVISVLQFGGGCGLSNPNMQEQPASARPPPDIPFKKELQDDNGSR</sequence>
<comment type="caution">
    <text evidence="3">The sequence shown here is derived from an EMBL/GenBank/DDBJ whole genome shotgun (WGS) entry which is preliminary data.</text>
</comment>
<accession>A0ABR5NGM1</accession>
<feature type="compositionally biased region" description="Low complexity" evidence="1">
    <location>
        <begin position="382"/>
        <end position="412"/>
    </location>
</feature>
<keyword evidence="2" id="KW-0472">Membrane</keyword>
<keyword evidence="2" id="KW-0812">Transmembrane</keyword>
<feature type="compositionally biased region" description="Low complexity" evidence="1">
    <location>
        <begin position="155"/>
        <end position="188"/>
    </location>
</feature>
<keyword evidence="2" id="KW-1133">Transmembrane helix</keyword>
<feature type="compositionally biased region" description="Basic and acidic residues" evidence="1">
    <location>
        <begin position="580"/>
        <end position="592"/>
    </location>
</feature>
<proteinExistence type="predicted"/>
<feature type="transmembrane region" description="Helical" evidence="2">
    <location>
        <begin position="99"/>
        <end position="121"/>
    </location>
</feature>
<gene>
    <name evidence="3" type="ORF">ABB22_15235</name>
</gene>
<name>A0ABR5NGM1_9GAMM</name>
<evidence type="ECO:0000313" key="3">
    <source>
        <dbReference type="EMBL" id="KRG54890.1"/>
    </source>
</evidence>
<reference evidence="3 4" key="1">
    <citation type="submission" date="2015-05" db="EMBL/GenBank/DDBJ databases">
        <title>Genome sequencing and analysis of members of genus Stenotrophomonas.</title>
        <authorList>
            <person name="Patil P.P."/>
            <person name="Midha S."/>
            <person name="Patil P.B."/>
        </authorList>
    </citation>
    <scope>NUCLEOTIDE SEQUENCE [LARGE SCALE GENOMIC DNA]</scope>
    <source>
        <strain evidence="3 4">DSM 12575</strain>
    </source>
</reference>
<dbReference type="EMBL" id="LDJG01000027">
    <property type="protein sequence ID" value="KRG54890.1"/>
    <property type="molecule type" value="Genomic_DNA"/>
</dbReference>
<dbReference type="Proteomes" id="UP000050902">
    <property type="component" value="Unassembled WGS sequence"/>
</dbReference>
<evidence type="ECO:0000256" key="2">
    <source>
        <dbReference type="SAM" id="Phobius"/>
    </source>
</evidence>
<organism evidence="3 4">
    <name type="scientific">Stenotrophomonas nitritireducens</name>
    <dbReference type="NCBI Taxonomy" id="83617"/>
    <lineage>
        <taxon>Bacteria</taxon>
        <taxon>Pseudomonadati</taxon>
        <taxon>Pseudomonadota</taxon>
        <taxon>Gammaproteobacteria</taxon>
        <taxon>Lysobacterales</taxon>
        <taxon>Lysobacteraceae</taxon>
        <taxon>Stenotrophomonas</taxon>
    </lineage>
</organism>